<evidence type="ECO:0000313" key="2">
    <source>
        <dbReference type="Proteomes" id="UP001172155"/>
    </source>
</evidence>
<gene>
    <name evidence="1" type="ORF">B0T18DRAFT_178705</name>
</gene>
<sequence length="93" mass="10312">MQPPANKVFLSSLSIEDMEATARHAGLVHRYPSRLSTAPPSSTLLRQPAQQDHTIQDIISWDTARGIEIYPTTQAAMSSVDLYRTFSCVFAAF</sequence>
<reference evidence="1" key="1">
    <citation type="submission" date="2023-06" db="EMBL/GenBank/DDBJ databases">
        <title>Genome-scale phylogeny and comparative genomics of the fungal order Sordariales.</title>
        <authorList>
            <consortium name="Lawrence Berkeley National Laboratory"/>
            <person name="Hensen N."/>
            <person name="Bonometti L."/>
            <person name="Westerberg I."/>
            <person name="Brannstrom I.O."/>
            <person name="Guillou S."/>
            <person name="Cros-Aarteil S."/>
            <person name="Calhoun S."/>
            <person name="Haridas S."/>
            <person name="Kuo A."/>
            <person name="Mondo S."/>
            <person name="Pangilinan J."/>
            <person name="Riley R."/>
            <person name="LaButti K."/>
            <person name="Andreopoulos B."/>
            <person name="Lipzen A."/>
            <person name="Chen C."/>
            <person name="Yanf M."/>
            <person name="Daum C."/>
            <person name="Ng V."/>
            <person name="Clum A."/>
            <person name="Steindorff A."/>
            <person name="Ohm R."/>
            <person name="Martin F."/>
            <person name="Silar P."/>
            <person name="Natvig D."/>
            <person name="Lalanne C."/>
            <person name="Gautier V."/>
            <person name="Ament-velasquez S.L."/>
            <person name="Kruys A."/>
            <person name="Hutchinson M.I."/>
            <person name="Powell A.J."/>
            <person name="Barry K."/>
            <person name="Miller A.N."/>
            <person name="Grigoriev I.V."/>
            <person name="Debuchy R."/>
            <person name="Gladieux P."/>
            <person name="Thoren M.H."/>
            <person name="Johannesson H."/>
        </authorList>
    </citation>
    <scope>NUCLEOTIDE SEQUENCE</scope>
    <source>
        <strain evidence="1">SMH3187-1</strain>
    </source>
</reference>
<dbReference type="EMBL" id="JAUKUD010000005">
    <property type="protein sequence ID" value="KAK0743203.1"/>
    <property type="molecule type" value="Genomic_DNA"/>
</dbReference>
<keyword evidence="2" id="KW-1185">Reference proteome</keyword>
<evidence type="ECO:0000313" key="1">
    <source>
        <dbReference type="EMBL" id="KAK0743203.1"/>
    </source>
</evidence>
<comment type="caution">
    <text evidence="1">The sequence shown here is derived from an EMBL/GenBank/DDBJ whole genome shotgun (WGS) entry which is preliminary data.</text>
</comment>
<protein>
    <submittedName>
        <fullName evidence="1">Uncharacterized protein</fullName>
    </submittedName>
</protein>
<organism evidence="1 2">
    <name type="scientific">Schizothecium vesticola</name>
    <dbReference type="NCBI Taxonomy" id="314040"/>
    <lineage>
        <taxon>Eukaryota</taxon>
        <taxon>Fungi</taxon>
        <taxon>Dikarya</taxon>
        <taxon>Ascomycota</taxon>
        <taxon>Pezizomycotina</taxon>
        <taxon>Sordariomycetes</taxon>
        <taxon>Sordariomycetidae</taxon>
        <taxon>Sordariales</taxon>
        <taxon>Schizotheciaceae</taxon>
        <taxon>Schizothecium</taxon>
    </lineage>
</organism>
<accession>A0AA40K254</accession>
<proteinExistence type="predicted"/>
<dbReference type="Proteomes" id="UP001172155">
    <property type="component" value="Unassembled WGS sequence"/>
</dbReference>
<dbReference type="AlphaFoldDB" id="A0AA40K254"/>
<name>A0AA40K254_9PEZI</name>